<evidence type="ECO:0000313" key="2">
    <source>
        <dbReference type="Proteomes" id="UP000250369"/>
    </source>
</evidence>
<name>A0A329MFE9_9BACL</name>
<dbReference type="AlphaFoldDB" id="A0A329MFE9"/>
<proteinExistence type="predicted"/>
<keyword evidence="2" id="KW-1185">Reference proteome</keyword>
<accession>A0A329MFE9</accession>
<sequence>MSCRQEEEIPLSVVGDLDVMDDGDPEVPPQFACEKCGWEMYPEYYKGLHGYEYRLKDWLGTRT</sequence>
<dbReference type="Proteomes" id="UP000250369">
    <property type="component" value="Unassembled WGS sequence"/>
</dbReference>
<gene>
    <name evidence="1" type="ORF">DQG23_25305</name>
</gene>
<comment type="caution">
    <text evidence="1">The sequence shown here is derived from an EMBL/GenBank/DDBJ whole genome shotgun (WGS) entry which is preliminary data.</text>
</comment>
<dbReference type="EMBL" id="QMFB01000016">
    <property type="protein sequence ID" value="RAV18620.1"/>
    <property type="molecule type" value="Genomic_DNA"/>
</dbReference>
<protein>
    <submittedName>
        <fullName evidence="1">Uncharacterized protein</fullName>
    </submittedName>
</protein>
<evidence type="ECO:0000313" key="1">
    <source>
        <dbReference type="EMBL" id="RAV18620.1"/>
    </source>
</evidence>
<organism evidence="1 2">
    <name type="scientific">Paenibacillus contaminans</name>
    <dbReference type="NCBI Taxonomy" id="450362"/>
    <lineage>
        <taxon>Bacteria</taxon>
        <taxon>Bacillati</taxon>
        <taxon>Bacillota</taxon>
        <taxon>Bacilli</taxon>
        <taxon>Bacillales</taxon>
        <taxon>Paenibacillaceae</taxon>
        <taxon>Paenibacillus</taxon>
    </lineage>
</organism>
<reference evidence="1 2" key="1">
    <citation type="journal article" date="2009" name="Int. J. Syst. Evol. Microbiol.">
        <title>Paenibacillus contaminans sp. nov., isolated from a contaminated laboratory plate.</title>
        <authorList>
            <person name="Chou J.H."/>
            <person name="Lee J.H."/>
            <person name="Lin M.C."/>
            <person name="Chang P.S."/>
            <person name="Arun A.B."/>
            <person name="Young C.C."/>
            <person name="Chen W.M."/>
        </authorList>
    </citation>
    <scope>NUCLEOTIDE SEQUENCE [LARGE SCALE GENOMIC DNA]</scope>
    <source>
        <strain evidence="1 2">CKOBP-6</strain>
    </source>
</reference>